<protein>
    <submittedName>
        <fullName evidence="5">Flagellar motor rotation protein MotB</fullName>
    </submittedName>
</protein>
<dbReference type="PROSITE" id="PS51123">
    <property type="entry name" value="OMPA_2"/>
    <property type="match status" value="1"/>
</dbReference>
<dbReference type="PANTHER" id="PTHR30329:SF21">
    <property type="entry name" value="LIPOPROTEIN YIAD-RELATED"/>
    <property type="match status" value="1"/>
</dbReference>
<keyword evidence="3" id="KW-1133">Transmembrane helix</keyword>
<accession>A0A0K1PEP3</accession>
<evidence type="ECO:0000256" key="2">
    <source>
        <dbReference type="SAM" id="Coils"/>
    </source>
</evidence>
<dbReference type="InterPro" id="IPR006665">
    <property type="entry name" value="OmpA-like"/>
</dbReference>
<keyword evidence="2" id="KW-0175">Coiled coil</keyword>
<dbReference type="InterPro" id="IPR036737">
    <property type="entry name" value="OmpA-like_sf"/>
</dbReference>
<dbReference type="SUPFAM" id="SSF103088">
    <property type="entry name" value="OmpA-like"/>
    <property type="match status" value="1"/>
</dbReference>
<dbReference type="Proteomes" id="UP000055590">
    <property type="component" value="Chromosome"/>
</dbReference>
<keyword evidence="5" id="KW-0282">Flagellum</keyword>
<dbReference type="KEGG" id="vin:AKJ08_2372"/>
<keyword evidence="3" id="KW-0812">Transmembrane</keyword>
<keyword evidence="1 3" id="KW-0472">Membrane</keyword>
<keyword evidence="6" id="KW-1185">Reference proteome</keyword>
<dbReference type="EMBL" id="CP012332">
    <property type="protein sequence ID" value="AKU91985.1"/>
    <property type="molecule type" value="Genomic_DNA"/>
</dbReference>
<keyword evidence="5" id="KW-0966">Cell projection</keyword>
<dbReference type="OrthoDB" id="9783110at2"/>
<name>A0A0K1PEP3_9BACT</name>
<dbReference type="RefSeq" id="WP_050726217.1">
    <property type="nucleotide sequence ID" value="NZ_CP012332.1"/>
</dbReference>
<dbReference type="Pfam" id="PF00691">
    <property type="entry name" value="OmpA"/>
    <property type="match status" value="1"/>
</dbReference>
<evidence type="ECO:0000256" key="1">
    <source>
        <dbReference type="PROSITE-ProRule" id="PRU00473"/>
    </source>
</evidence>
<keyword evidence="5" id="KW-0969">Cilium</keyword>
<dbReference type="Gene3D" id="3.30.1330.60">
    <property type="entry name" value="OmpA-like domain"/>
    <property type="match status" value="1"/>
</dbReference>
<proteinExistence type="predicted"/>
<reference evidence="5 6" key="1">
    <citation type="submission" date="2015-08" db="EMBL/GenBank/DDBJ databases">
        <authorList>
            <person name="Babu N.S."/>
            <person name="Beckwith C.J."/>
            <person name="Beseler K.G."/>
            <person name="Brison A."/>
            <person name="Carone J.V."/>
            <person name="Caskin T.P."/>
            <person name="Diamond M."/>
            <person name="Durham M.E."/>
            <person name="Foxe J.M."/>
            <person name="Go M."/>
            <person name="Henderson B.A."/>
            <person name="Jones I.B."/>
            <person name="McGettigan J.A."/>
            <person name="Micheletti S.J."/>
            <person name="Nasrallah M.E."/>
            <person name="Ortiz D."/>
            <person name="Piller C.R."/>
            <person name="Privatt S.R."/>
            <person name="Schneider S.L."/>
            <person name="Sharp S."/>
            <person name="Smith T.C."/>
            <person name="Stanton J.D."/>
            <person name="Ullery H.E."/>
            <person name="Wilson R.J."/>
            <person name="Serrano M.G."/>
            <person name="Buck G."/>
            <person name="Lee V."/>
            <person name="Wang Y."/>
            <person name="Carvalho R."/>
            <person name="Voegtly L."/>
            <person name="Shi R."/>
            <person name="Duckworth R."/>
            <person name="Johnson A."/>
            <person name="Loviza R."/>
            <person name="Walstead R."/>
            <person name="Shah Z."/>
            <person name="Kiflezghi M."/>
            <person name="Wade K."/>
            <person name="Ball S.L."/>
            <person name="Bradley K.W."/>
            <person name="Asai D.J."/>
            <person name="Bowman C.A."/>
            <person name="Russell D.A."/>
            <person name="Pope W.H."/>
            <person name="Jacobs-Sera D."/>
            <person name="Hendrix R.W."/>
            <person name="Hatfull G.F."/>
        </authorList>
    </citation>
    <scope>NUCLEOTIDE SEQUENCE [LARGE SCALE GENOMIC DNA]</scope>
    <source>
        <strain evidence="5 6">DSM 27710</strain>
    </source>
</reference>
<evidence type="ECO:0000256" key="3">
    <source>
        <dbReference type="SAM" id="Phobius"/>
    </source>
</evidence>
<dbReference type="AlphaFoldDB" id="A0A0K1PEP3"/>
<evidence type="ECO:0000313" key="6">
    <source>
        <dbReference type="Proteomes" id="UP000055590"/>
    </source>
</evidence>
<dbReference type="PATRIC" id="fig|1391653.3.peg.2474"/>
<dbReference type="GO" id="GO:0016020">
    <property type="term" value="C:membrane"/>
    <property type="evidence" value="ECO:0007669"/>
    <property type="project" value="UniProtKB-UniRule"/>
</dbReference>
<feature type="coiled-coil region" evidence="2">
    <location>
        <begin position="50"/>
        <end position="112"/>
    </location>
</feature>
<organism evidence="5 6">
    <name type="scientific">Vulgatibacter incomptus</name>
    <dbReference type="NCBI Taxonomy" id="1391653"/>
    <lineage>
        <taxon>Bacteria</taxon>
        <taxon>Pseudomonadati</taxon>
        <taxon>Myxococcota</taxon>
        <taxon>Myxococcia</taxon>
        <taxon>Myxococcales</taxon>
        <taxon>Cystobacterineae</taxon>
        <taxon>Vulgatibacteraceae</taxon>
        <taxon>Vulgatibacter</taxon>
    </lineage>
</organism>
<evidence type="ECO:0000259" key="4">
    <source>
        <dbReference type="PROSITE" id="PS51123"/>
    </source>
</evidence>
<dbReference type="PANTHER" id="PTHR30329">
    <property type="entry name" value="STATOR ELEMENT OF FLAGELLAR MOTOR COMPLEX"/>
    <property type="match status" value="1"/>
</dbReference>
<gene>
    <name evidence="5" type="ORF">AKJ08_2372</name>
</gene>
<dbReference type="InterPro" id="IPR050330">
    <property type="entry name" value="Bact_OuterMem_StrucFunc"/>
</dbReference>
<feature type="transmembrane region" description="Helical" evidence="3">
    <location>
        <begin position="20"/>
        <end position="39"/>
    </location>
</feature>
<evidence type="ECO:0000313" key="5">
    <source>
        <dbReference type="EMBL" id="AKU91985.1"/>
    </source>
</evidence>
<feature type="domain" description="OmpA-like" evidence="4">
    <location>
        <begin position="121"/>
        <end position="246"/>
    </location>
</feature>
<dbReference type="STRING" id="1391653.AKJ08_2372"/>
<dbReference type="CDD" id="cd07185">
    <property type="entry name" value="OmpA_C-like"/>
    <property type="match status" value="1"/>
</dbReference>
<sequence>MSEAAKSPEAGAQRRGSAGIAWLVALVVATGGITAFYSVRSELGSERAAHAEARDDLDSSRAEIESLQAKIESLEGERSKLAEDARQKEDALDAMRRAQDELQERLQAEVAKGSVLISQQGGELVVDLIDQIVFDSGEAELNEKGRAVLRKVAETLARVPDKIIQVSGHTDRQKIVGKLAERFPTNWELSATRATNVVRFLQDEVKLPGDRLVAAGLAEFRPIARNTTKAGRSRNRRIEVRLLPVP</sequence>